<evidence type="ECO:0000256" key="2">
    <source>
        <dbReference type="ARBA" id="ARBA00007441"/>
    </source>
</evidence>
<organism evidence="7 8">
    <name type="scientific">Janibacter melonis</name>
    <dbReference type="NCBI Taxonomy" id="262209"/>
    <lineage>
        <taxon>Bacteria</taxon>
        <taxon>Bacillati</taxon>
        <taxon>Actinomycetota</taxon>
        <taxon>Actinomycetes</taxon>
        <taxon>Micrococcales</taxon>
        <taxon>Intrasporangiaceae</taxon>
        <taxon>Janibacter</taxon>
    </lineage>
</organism>
<keyword evidence="5" id="KW-0663">Pyridoxal phosphate</keyword>
<keyword evidence="8" id="KW-1185">Reference proteome</keyword>
<evidence type="ECO:0000256" key="4">
    <source>
        <dbReference type="ARBA" id="ARBA00022679"/>
    </source>
</evidence>
<evidence type="ECO:0000256" key="5">
    <source>
        <dbReference type="ARBA" id="ARBA00022898"/>
    </source>
</evidence>
<evidence type="ECO:0000256" key="1">
    <source>
        <dbReference type="ARBA" id="ARBA00001933"/>
    </source>
</evidence>
<dbReference type="FunFam" id="3.40.640.10:FF:000024">
    <property type="entry name" value="Kynurenine--oxoglutarate transaminase 3"/>
    <property type="match status" value="1"/>
</dbReference>
<dbReference type="PANTHER" id="PTHR43807">
    <property type="entry name" value="FI04487P"/>
    <property type="match status" value="1"/>
</dbReference>
<dbReference type="GO" id="GO:0030170">
    <property type="term" value="F:pyridoxal phosphate binding"/>
    <property type="evidence" value="ECO:0007669"/>
    <property type="project" value="InterPro"/>
</dbReference>
<evidence type="ECO:0000256" key="3">
    <source>
        <dbReference type="ARBA" id="ARBA00022576"/>
    </source>
</evidence>
<sequence>MSGRLVRRLRPHGESVFATMSGLALQHGAVNLGQGFPDDPAPQAVVEAARAALAAGHNQYPPSRGVPELREAVARHQREHYGLPVDPATGVAVTTGATGALAASVLGLVEPGDEVVTFEPAYDAYAALVDLAEGTLRRVPLRAPDLTVDADALAAACGPRTAVILLNSPHNPTGKVFTPAELELVAEQARRHDAVVVTDEVYEHMTFDGVQHVPMASLPGMWERTITISSAGKTFSVTGWKVGWASGAPELVEVVASTSQWLTFSGGAAYQPAVAEGLGRIGELVDPLTRELGRRRDLLVDGLRAAGLEPLVPQGGYFVVADAAPIGVSDAMAWCLEIPQRLGVAAVPVSAFCESPAGVESLVRFAFCKSEDRIREGTARLRA</sequence>
<dbReference type="InterPro" id="IPR015422">
    <property type="entry name" value="PyrdxlP-dep_Trfase_small"/>
</dbReference>
<dbReference type="CDD" id="cd00609">
    <property type="entry name" value="AAT_like"/>
    <property type="match status" value="1"/>
</dbReference>
<dbReference type="PANTHER" id="PTHR43807:SF20">
    <property type="entry name" value="FI04487P"/>
    <property type="match status" value="1"/>
</dbReference>
<dbReference type="SUPFAM" id="SSF53383">
    <property type="entry name" value="PLP-dependent transferases"/>
    <property type="match status" value="1"/>
</dbReference>
<keyword evidence="4 7" id="KW-0808">Transferase</keyword>
<evidence type="ECO:0000259" key="6">
    <source>
        <dbReference type="Pfam" id="PF00155"/>
    </source>
</evidence>
<accession>A0A176QAJ1</accession>
<proteinExistence type="inferred from homology"/>
<comment type="caution">
    <text evidence="7">The sequence shown here is derived from an EMBL/GenBank/DDBJ whole genome shotgun (WGS) entry which is preliminary data.</text>
</comment>
<comment type="cofactor">
    <cofactor evidence="1">
        <name>pyridoxal 5'-phosphate</name>
        <dbReference type="ChEBI" id="CHEBI:597326"/>
    </cofactor>
</comment>
<protein>
    <submittedName>
        <fullName evidence="7">Aminotransferase</fullName>
    </submittedName>
</protein>
<evidence type="ECO:0000313" key="8">
    <source>
        <dbReference type="Proteomes" id="UP000076976"/>
    </source>
</evidence>
<dbReference type="InterPro" id="IPR004839">
    <property type="entry name" value="Aminotransferase_I/II_large"/>
</dbReference>
<dbReference type="GO" id="GO:0016212">
    <property type="term" value="F:kynurenine-oxoglutarate transaminase activity"/>
    <property type="evidence" value="ECO:0007669"/>
    <property type="project" value="TreeGrafter"/>
</dbReference>
<dbReference type="GO" id="GO:0005737">
    <property type="term" value="C:cytoplasm"/>
    <property type="evidence" value="ECO:0007669"/>
    <property type="project" value="TreeGrafter"/>
</dbReference>
<dbReference type="AlphaFoldDB" id="A0A176QAJ1"/>
<dbReference type="EMBL" id="LQZG01000003">
    <property type="protein sequence ID" value="OAB86700.1"/>
    <property type="molecule type" value="Genomic_DNA"/>
</dbReference>
<dbReference type="InterPro" id="IPR015421">
    <property type="entry name" value="PyrdxlP-dep_Trfase_major"/>
</dbReference>
<dbReference type="InterPro" id="IPR015424">
    <property type="entry name" value="PyrdxlP-dep_Trfase"/>
</dbReference>
<dbReference type="Proteomes" id="UP000076976">
    <property type="component" value="Unassembled WGS sequence"/>
</dbReference>
<evidence type="ECO:0000313" key="7">
    <source>
        <dbReference type="EMBL" id="OAB86700.1"/>
    </source>
</evidence>
<dbReference type="Pfam" id="PF00155">
    <property type="entry name" value="Aminotran_1_2"/>
    <property type="match status" value="1"/>
</dbReference>
<feature type="domain" description="Aminotransferase class I/classII large" evidence="6">
    <location>
        <begin position="30"/>
        <end position="378"/>
    </location>
</feature>
<gene>
    <name evidence="7" type="ORF">AWH69_09590</name>
</gene>
<dbReference type="Gene3D" id="3.40.640.10">
    <property type="entry name" value="Type I PLP-dependent aspartate aminotransferase-like (Major domain)"/>
    <property type="match status" value="1"/>
</dbReference>
<name>A0A176QAJ1_9MICO</name>
<keyword evidence="3 7" id="KW-0032">Aminotransferase</keyword>
<dbReference type="InterPro" id="IPR051326">
    <property type="entry name" value="Kynurenine-oxoglutarate_AT"/>
</dbReference>
<dbReference type="STRING" id="262209.AWH69_09590"/>
<dbReference type="RefSeq" id="WP_068274678.1">
    <property type="nucleotide sequence ID" value="NZ_LQZG01000003.1"/>
</dbReference>
<reference evidence="7 8" key="1">
    <citation type="submission" date="2016-01" db="EMBL/GenBank/DDBJ databases">
        <title>Janibacter melonis strain CD11_4 genome sequencing and assembly.</title>
        <authorList>
            <person name="Nair G.R."/>
            <person name="Kaur G."/>
            <person name="Chander A.M."/>
            <person name="Mayilraj S."/>
        </authorList>
    </citation>
    <scope>NUCLEOTIDE SEQUENCE [LARGE SCALE GENOMIC DNA]</scope>
    <source>
        <strain evidence="7 8">CD11-4</strain>
    </source>
</reference>
<dbReference type="Gene3D" id="3.90.1150.10">
    <property type="entry name" value="Aspartate Aminotransferase, domain 1"/>
    <property type="match status" value="1"/>
</dbReference>
<comment type="similarity">
    <text evidence="2">Belongs to the class-I pyridoxal-phosphate-dependent aminotransferase family.</text>
</comment>